<feature type="non-terminal residue" evidence="1">
    <location>
        <position position="66"/>
    </location>
</feature>
<organism evidence="1">
    <name type="scientific">marine sediment metagenome</name>
    <dbReference type="NCBI Taxonomy" id="412755"/>
    <lineage>
        <taxon>unclassified sequences</taxon>
        <taxon>metagenomes</taxon>
        <taxon>ecological metagenomes</taxon>
    </lineage>
</organism>
<proteinExistence type="predicted"/>
<sequence>MTCLKHLETIQAAAPELLAKCEKTIAWLDRLAAAAEQAAKDDRFLSLQEARLADAKNYRATANDIR</sequence>
<dbReference type="EMBL" id="LAZR01016377">
    <property type="protein sequence ID" value="KKM04798.1"/>
    <property type="molecule type" value="Genomic_DNA"/>
</dbReference>
<protein>
    <submittedName>
        <fullName evidence="1">Uncharacterized protein</fullName>
    </submittedName>
</protein>
<name>A0A0F9K0U6_9ZZZZ</name>
<gene>
    <name evidence="1" type="ORF">LCGC14_1760660</name>
</gene>
<evidence type="ECO:0000313" key="1">
    <source>
        <dbReference type="EMBL" id="KKM04798.1"/>
    </source>
</evidence>
<accession>A0A0F9K0U6</accession>
<reference evidence="1" key="1">
    <citation type="journal article" date="2015" name="Nature">
        <title>Complex archaea that bridge the gap between prokaryotes and eukaryotes.</title>
        <authorList>
            <person name="Spang A."/>
            <person name="Saw J.H."/>
            <person name="Jorgensen S.L."/>
            <person name="Zaremba-Niedzwiedzka K."/>
            <person name="Martijn J."/>
            <person name="Lind A.E."/>
            <person name="van Eijk R."/>
            <person name="Schleper C."/>
            <person name="Guy L."/>
            <person name="Ettema T.J."/>
        </authorList>
    </citation>
    <scope>NUCLEOTIDE SEQUENCE</scope>
</reference>
<comment type="caution">
    <text evidence="1">The sequence shown here is derived from an EMBL/GenBank/DDBJ whole genome shotgun (WGS) entry which is preliminary data.</text>
</comment>
<dbReference type="AlphaFoldDB" id="A0A0F9K0U6"/>